<evidence type="ECO:0000259" key="7">
    <source>
        <dbReference type="PROSITE" id="PS51918"/>
    </source>
</evidence>
<dbReference type="EMBL" id="MWWY01000006">
    <property type="protein sequence ID" value="OZG66242.1"/>
    <property type="molecule type" value="Genomic_DNA"/>
</dbReference>
<evidence type="ECO:0000256" key="5">
    <source>
        <dbReference type="ARBA" id="ARBA00023014"/>
    </source>
</evidence>
<evidence type="ECO:0000256" key="1">
    <source>
        <dbReference type="ARBA" id="ARBA00022485"/>
    </source>
</evidence>
<evidence type="ECO:0000256" key="6">
    <source>
        <dbReference type="PIRSR" id="PIRSR004869-50"/>
    </source>
</evidence>
<feature type="binding site" evidence="6">
    <location>
        <position position="111"/>
    </location>
    <ligand>
        <name>[4Fe-4S] cluster</name>
        <dbReference type="ChEBI" id="CHEBI:49883"/>
        <note>4Fe-4S-S-AdoMet</note>
    </ligand>
</feature>
<dbReference type="InterPro" id="IPR007197">
    <property type="entry name" value="rSAM"/>
</dbReference>
<dbReference type="GO" id="GO:0016829">
    <property type="term" value="F:lyase activity"/>
    <property type="evidence" value="ECO:0007669"/>
    <property type="project" value="UniProtKB-KW"/>
</dbReference>
<dbReference type="RefSeq" id="WP_169713145.1">
    <property type="nucleotide sequence ID" value="NZ_MWWY01000006.1"/>
</dbReference>
<dbReference type="PANTHER" id="PTHR30352:SF5">
    <property type="entry name" value="PYRUVATE FORMATE-LYASE 1-ACTIVATING ENZYME"/>
    <property type="match status" value="1"/>
</dbReference>
<dbReference type="GO" id="GO:0051539">
    <property type="term" value="F:4 iron, 4 sulfur cluster binding"/>
    <property type="evidence" value="ECO:0007669"/>
    <property type="project" value="UniProtKB-KW"/>
</dbReference>
<dbReference type="InterPro" id="IPR013785">
    <property type="entry name" value="Aldolase_TIM"/>
</dbReference>
<dbReference type="InterPro" id="IPR016431">
    <property type="entry name" value="Pyrv-formate_lyase-activ_prd"/>
</dbReference>
<dbReference type="InterPro" id="IPR034457">
    <property type="entry name" value="Organic_radical-activating"/>
</dbReference>
<organism evidence="8 9">
    <name type="scientific">Bifidobacterium hapali</name>
    <dbReference type="NCBI Taxonomy" id="1630172"/>
    <lineage>
        <taxon>Bacteria</taxon>
        <taxon>Bacillati</taxon>
        <taxon>Actinomycetota</taxon>
        <taxon>Actinomycetes</taxon>
        <taxon>Bifidobacteriales</taxon>
        <taxon>Bifidobacteriaceae</taxon>
        <taxon>Bifidobacterium</taxon>
    </lineage>
</organism>
<keyword evidence="9" id="KW-1185">Reference proteome</keyword>
<dbReference type="AlphaFoldDB" id="A0A261G4A3"/>
<comment type="caution">
    <text evidence="8">The sequence shown here is derived from an EMBL/GenBank/DDBJ whole genome shotgun (WGS) entry which is preliminary data.</text>
</comment>
<evidence type="ECO:0000256" key="2">
    <source>
        <dbReference type="ARBA" id="ARBA00022691"/>
    </source>
</evidence>
<evidence type="ECO:0000313" key="9">
    <source>
        <dbReference type="Proteomes" id="UP000216074"/>
    </source>
</evidence>
<keyword evidence="5 6" id="KW-0411">Iron-sulfur</keyword>
<evidence type="ECO:0000256" key="3">
    <source>
        <dbReference type="ARBA" id="ARBA00022723"/>
    </source>
</evidence>
<dbReference type="PROSITE" id="PS51918">
    <property type="entry name" value="RADICAL_SAM"/>
    <property type="match status" value="1"/>
</dbReference>
<feature type="binding site" evidence="6">
    <location>
        <position position="108"/>
    </location>
    <ligand>
        <name>[4Fe-4S] cluster</name>
        <dbReference type="ChEBI" id="CHEBI:49883"/>
        <note>4Fe-4S-S-AdoMet</note>
    </ligand>
</feature>
<proteinExistence type="predicted"/>
<reference evidence="8 9" key="1">
    <citation type="journal article" date="2017" name="BMC Genomics">
        <title>Comparative genomic and phylogenomic analyses of the Bifidobacteriaceae family.</title>
        <authorList>
            <person name="Lugli G.A."/>
            <person name="Milani C."/>
            <person name="Turroni F."/>
            <person name="Duranti S."/>
            <person name="Mancabelli L."/>
            <person name="Mangifesta M."/>
            <person name="Ferrario C."/>
            <person name="Modesto M."/>
            <person name="Mattarelli P."/>
            <person name="Jiri K."/>
            <person name="van Sinderen D."/>
            <person name="Ventura M."/>
        </authorList>
    </citation>
    <scope>NUCLEOTIDE SEQUENCE [LARGE SCALE GENOMIC DNA]</scope>
    <source>
        <strain evidence="8 9">DSM 100202</strain>
    </source>
</reference>
<evidence type="ECO:0000256" key="4">
    <source>
        <dbReference type="ARBA" id="ARBA00023004"/>
    </source>
</evidence>
<dbReference type="InterPro" id="IPR058240">
    <property type="entry name" value="rSAM_sf"/>
</dbReference>
<keyword evidence="1" id="KW-0004">4Fe-4S</keyword>
<dbReference type="GO" id="GO:0046872">
    <property type="term" value="F:metal ion binding"/>
    <property type="evidence" value="ECO:0007669"/>
    <property type="project" value="UniProtKB-KW"/>
</dbReference>
<name>A0A261G4A3_9BIFI</name>
<dbReference type="PIRSF" id="PIRSF004869">
    <property type="entry name" value="PflX_prd"/>
    <property type="match status" value="1"/>
</dbReference>
<dbReference type="PANTHER" id="PTHR30352">
    <property type="entry name" value="PYRUVATE FORMATE-LYASE-ACTIVATING ENZYME"/>
    <property type="match status" value="1"/>
</dbReference>
<comment type="cofactor">
    <cofactor evidence="6">
        <name>[4Fe-4S] cluster</name>
        <dbReference type="ChEBI" id="CHEBI:49883"/>
    </cofactor>
    <text evidence="6">Binds 1 [4Fe-4S] cluster. The cluster is coordinated with 3 cysteines and an exchangeable S-adenosyl-L-methionine.</text>
</comment>
<dbReference type="CDD" id="cd01335">
    <property type="entry name" value="Radical_SAM"/>
    <property type="match status" value="1"/>
</dbReference>
<sequence length="377" mass="41912">MTNVSSTTTAAGTSTSVTSLPPQAIGRWQHRLADGRVCCDVCPRHCTLRDGQRGFCFVRSNHDGTIVLDTYGRSSGFAMDPVEKKPLNHFYPGSSVLSFGTAGCNSACRYCQNWSISTSRQWSTLAVEASPERIARTAVDYGARSVAFTYNDPIVFAEYAIDTAEACRELGVNAIAVTAGYMSAVARTDFYRVMDAANIDLKGFTEDFYRNVTGTHLADVLDTIAYVCNETNVWVELTTLLIPGYNDDDAQLHAECVWIREHCGRDVPLHFSAFHPDYRMRDVPPTPLDTLTRARDIAIGEGLRFVYTGNVTDQDGDTTWCPQCGGTLIVRDWYEIESYRLTADGRCPECGCVIPGRWDTTADFQGFGRRSWRIPMR</sequence>
<dbReference type="Proteomes" id="UP000216074">
    <property type="component" value="Unassembled WGS sequence"/>
</dbReference>
<dbReference type="NCBIfam" id="TIGR04337">
    <property type="entry name" value="AmmeMemoSam_rS"/>
    <property type="match status" value="1"/>
</dbReference>
<gene>
    <name evidence="8" type="ORF">BHAP_0410</name>
</gene>
<keyword evidence="8" id="KW-0670">Pyruvate</keyword>
<dbReference type="Gene3D" id="3.20.20.70">
    <property type="entry name" value="Aldolase class I"/>
    <property type="match status" value="1"/>
</dbReference>
<dbReference type="Pfam" id="PF04055">
    <property type="entry name" value="Radical_SAM"/>
    <property type="match status" value="1"/>
</dbReference>
<dbReference type="InterPro" id="IPR027596">
    <property type="entry name" value="AmmeMemoSam_rS"/>
</dbReference>
<keyword evidence="3 6" id="KW-0479">Metal-binding</keyword>
<keyword evidence="4 6" id="KW-0408">Iron</keyword>
<feature type="binding site" evidence="6">
    <location>
        <position position="104"/>
    </location>
    <ligand>
        <name>[4Fe-4S] cluster</name>
        <dbReference type="ChEBI" id="CHEBI:49883"/>
        <note>4Fe-4S-S-AdoMet</note>
    </ligand>
</feature>
<keyword evidence="8" id="KW-0456">Lyase</keyword>
<protein>
    <submittedName>
        <fullName evidence="8">Pyruvate formate lyase-activating protein</fullName>
    </submittedName>
</protein>
<dbReference type="SUPFAM" id="SSF102114">
    <property type="entry name" value="Radical SAM enzymes"/>
    <property type="match status" value="1"/>
</dbReference>
<accession>A0A261G4A3</accession>
<keyword evidence="2 6" id="KW-0949">S-adenosyl-L-methionine</keyword>
<dbReference type="SFLD" id="SFLDS00029">
    <property type="entry name" value="Radical_SAM"/>
    <property type="match status" value="1"/>
</dbReference>
<evidence type="ECO:0000313" key="8">
    <source>
        <dbReference type="EMBL" id="OZG66242.1"/>
    </source>
</evidence>
<dbReference type="SFLD" id="SFLDG01101">
    <property type="entry name" value="Uncharacterised_Radical_SAM_Su"/>
    <property type="match status" value="1"/>
</dbReference>
<feature type="domain" description="Radical SAM core" evidence="7">
    <location>
        <begin position="89"/>
        <end position="310"/>
    </location>
</feature>